<dbReference type="Pfam" id="PF05050">
    <property type="entry name" value="Methyltransf_21"/>
    <property type="match status" value="1"/>
</dbReference>
<reference evidence="3" key="1">
    <citation type="submission" date="2016-10" db="EMBL/GenBank/DDBJ databases">
        <authorList>
            <person name="Varghese N."/>
            <person name="Submissions S."/>
        </authorList>
    </citation>
    <scope>NUCLEOTIDE SEQUENCE [LARGE SCALE GENOMIC DNA]</scope>
    <source>
        <strain evidence="3">DSM 22127</strain>
    </source>
</reference>
<dbReference type="RefSeq" id="WP_091730500.1">
    <property type="nucleotide sequence ID" value="NZ_LT629757.1"/>
</dbReference>
<dbReference type="GO" id="GO:0032259">
    <property type="term" value="P:methylation"/>
    <property type="evidence" value="ECO:0007669"/>
    <property type="project" value="UniProtKB-KW"/>
</dbReference>
<keyword evidence="3" id="KW-1185">Reference proteome</keyword>
<dbReference type="InterPro" id="IPR029063">
    <property type="entry name" value="SAM-dependent_MTases_sf"/>
</dbReference>
<evidence type="ECO:0000259" key="1">
    <source>
        <dbReference type="Pfam" id="PF05050"/>
    </source>
</evidence>
<evidence type="ECO:0000313" key="2">
    <source>
        <dbReference type="EMBL" id="SDS77784.1"/>
    </source>
</evidence>
<evidence type="ECO:0000313" key="3">
    <source>
        <dbReference type="Proteomes" id="UP000198859"/>
    </source>
</evidence>
<name>A0A1H1UZ37_9ACTN</name>
<dbReference type="EMBL" id="LT629757">
    <property type="protein sequence ID" value="SDS77784.1"/>
    <property type="molecule type" value="Genomic_DNA"/>
</dbReference>
<feature type="domain" description="Methyltransferase FkbM" evidence="1">
    <location>
        <begin position="66"/>
        <end position="221"/>
    </location>
</feature>
<sequence>MDVKDLVGRGYAKLFAHERTQPVNHALYHLALRGMGYNNGWQPELSGEEWFVREVLAPARPRTCFDVGANVGVYSELLLRHTDAEVVAFEPLPEAAARLRAIKAASPDHDRRLTILNTAVGSVAGTEELRYGDPTTEHASLSENATRIDYVAAGNTRSMQVDVITLDGLLETGPYDRLLETRALDFVKIDVEGYEYEVLTGAQRMIAACRPKFVQIEWNLHQLTSNTSFLSACGLLPGYTPYQLLPHGMRRVDPMTPDANTFCYANFVFVDDRES</sequence>
<dbReference type="GO" id="GO:0008168">
    <property type="term" value="F:methyltransferase activity"/>
    <property type="evidence" value="ECO:0007669"/>
    <property type="project" value="UniProtKB-KW"/>
</dbReference>
<accession>A0A1H1UZ37</accession>
<organism evidence="2 3">
    <name type="scientific">Nocardioides scoriae</name>
    <dbReference type="NCBI Taxonomy" id="642780"/>
    <lineage>
        <taxon>Bacteria</taxon>
        <taxon>Bacillati</taxon>
        <taxon>Actinomycetota</taxon>
        <taxon>Actinomycetes</taxon>
        <taxon>Propionibacteriales</taxon>
        <taxon>Nocardioidaceae</taxon>
        <taxon>Nocardioides</taxon>
    </lineage>
</organism>
<protein>
    <submittedName>
        <fullName evidence="2">Methyltransferase, FkbM family</fullName>
    </submittedName>
</protein>
<dbReference type="InterPro" id="IPR006342">
    <property type="entry name" value="FkbM_mtfrase"/>
</dbReference>
<dbReference type="NCBIfam" id="TIGR01444">
    <property type="entry name" value="fkbM_fam"/>
    <property type="match status" value="1"/>
</dbReference>
<proteinExistence type="predicted"/>
<dbReference type="Proteomes" id="UP000198859">
    <property type="component" value="Chromosome I"/>
</dbReference>
<dbReference type="AlphaFoldDB" id="A0A1H1UZ37"/>
<keyword evidence="2" id="KW-0489">Methyltransferase</keyword>
<dbReference type="Gene3D" id="3.40.50.150">
    <property type="entry name" value="Vaccinia Virus protein VP39"/>
    <property type="match status" value="1"/>
</dbReference>
<dbReference type="STRING" id="642780.SAMN04488570_2673"/>
<gene>
    <name evidence="2" type="ORF">SAMN04488570_2673</name>
</gene>
<dbReference type="PANTHER" id="PTHR34203:SF15">
    <property type="entry name" value="SLL1173 PROTEIN"/>
    <property type="match status" value="1"/>
</dbReference>
<dbReference type="PANTHER" id="PTHR34203">
    <property type="entry name" value="METHYLTRANSFERASE, FKBM FAMILY PROTEIN"/>
    <property type="match status" value="1"/>
</dbReference>
<dbReference type="InterPro" id="IPR052514">
    <property type="entry name" value="SAM-dependent_MTase"/>
</dbReference>
<dbReference type="SUPFAM" id="SSF53335">
    <property type="entry name" value="S-adenosyl-L-methionine-dependent methyltransferases"/>
    <property type="match status" value="1"/>
</dbReference>
<keyword evidence="2" id="KW-0808">Transferase</keyword>
<dbReference type="OrthoDB" id="3701124at2"/>